<name>U4L4J1_PYROM</name>
<dbReference type="EMBL" id="HF935343">
    <property type="protein sequence ID" value="CCX07223.1"/>
    <property type="molecule type" value="Genomic_DNA"/>
</dbReference>
<feature type="region of interest" description="Disordered" evidence="1">
    <location>
        <begin position="38"/>
        <end position="131"/>
    </location>
</feature>
<dbReference type="AlphaFoldDB" id="U4L4J1"/>
<evidence type="ECO:0000256" key="1">
    <source>
        <dbReference type="SAM" id="MobiDB-lite"/>
    </source>
</evidence>
<protein>
    <submittedName>
        <fullName evidence="2">Uncharacterized protein</fullName>
    </submittedName>
</protein>
<sequence length="189" mass="21139">MSKSCLRRKKAISPSTCNLRGKFRRQLKDKAKQQHLEYYLQQQQGPAQEIVEVLSSSDLSSDSSSGGSTSPPTDYSSNQQDHDNFHAPDTTNTEICSSDETDSWDLTDDISDDGEDGLHTPDDSGDEAGRGVLMKSREPVIDDDGNEVYELAWTVMEPVIELVMDEEKVKGAYTVMKEGVMRLWRTVRS</sequence>
<accession>U4L4J1</accession>
<evidence type="ECO:0000313" key="3">
    <source>
        <dbReference type="Proteomes" id="UP000018144"/>
    </source>
</evidence>
<reference evidence="2 3" key="1">
    <citation type="journal article" date="2013" name="PLoS Genet.">
        <title>The genome and development-dependent transcriptomes of Pyronema confluens: a window into fungal evolution.</title>
        <authorList>
            <person name="Traeger S."/>
            <person name="Altegoer F."/>
            <person name="Freitag M."/>
            <person name="Gabaldon T."/>
            <person name="Kempken F."/>
            <person name="Kumar A."/>
            <person name="Marcet-Houben M."/>
            <person name="Poggeler S."/>
            <person name="Stajich J.E."/>
            <person name="Nowrousian M."/>
        </authorList>
    </citation>
    <scope>NUCLEOTIDE SEQUENCE [LARGE SCALE GENOMIC DNA]</scope>
    <source>
        <strain evidence="3">CBS 100304</strain>
        <tissue evidence="2">Vegetative mycelium</tissue>
    </source>
</reference>
<proteinExistence type="predicted"/>
<feature type="compositionally biased region" description="Low complexity" evidence="1">
    <location>
        <begin position="54"/>
        <end position="77"/>
    </location>
</feature>
<feature type="compositionally biased region" description="Acidic residues" evidence="1">
    <location>
        <begin position="97"/>
        <end position="115"/>
    </location>
</feature>
<organism evidence="2 3">
    <name type="scientific">Pyronema omphalodes (strain CBS 100304)</name>
    <name type="common">Pyronema confluens</name>
    <dbReference type="NCBI Taxonomy" id="1076935"/>
    <lineage>
        <taxon>Eukaryota</taxon>
        <taxon>Fungi</taxon>
        <taxon>Dikarya</taxon>
        <taxon>Ascomycota</taxon>
        <taxon>Pezizomycotina</taxon>
        <taxon>Pezizomycetes</taxon>
        <taxon>Pezizales</taxon>
        <taxon>Pyronemataceae</taxon>
        <taxon>Pyronema</taxon>
    </lineage>
</organism>
<keyword evidence="3" id="KW-1185">Reference proteome</keyword>
<gene>
    <name evidence="2" type="ORF">PCON_06812</name>
</gene>
<dbReference type="Proteomes" id="UP000018144">
    <property type="component" value="Unassembled WGS sequence"/>
</dbReference>
<evidence type="ECO:0000313" key="2">
    <source>
        <dbReference type="EMBL" id="CCX07223.1"/>
    </source>
</evidence>